<comment type="subcellular location">
    <subcellularLocation>
        <location evidence="1">Membrane</location>
        <topology evidence="1">Multi-pass membrane protein</topology>
    </subcellularLocation>
</comment>
<dbReference type="WBParaSite" id="MCU_008118-RA">
    <property type="protein sequence ID" value="MCU_008118-RA"/>
    <property type="gene ID" value="MCU_008118"/>
</dbReference>
<feature type="transmembrane region" description="Helical" evidence="5">
    <location>
        <begin position="51"/>
        <end position="73"/>
    </location>
</feature>
<dbReference type="WBParaSite" id="MCU_008118-RB">
    <property type="protein sequence ID" value="MCU_008118-RB"/>
    <property type="gene ID" value="MCU_008118"/>
</dbReference>
<feature type="transmembrane region" description="Helical" evidence="5">
    <location>
        <begin position="80"/>
        <end position="103"/>
    </location>
</feature>
<evidence type="ECO:0000256" key="2">
    <source>
        <dbReference type="ARBA" id="ARBA00022692"/>
    </source>
</evidence>
<evidence type="ECO:0000313" key="7">
    <source>
        <dbReference type="WBParaSite" id="MCU_008118-RB"/>
    </source>
</evidence>
<evidence type="ECO:0000313" key="6">
    <source>
        <dbReference type="WBParaSite" id="MCU_008118-RA"/>
    </source>
</evidence>
<protein>
    <submittedName>
        <fullName evidence="6 7">Tetraspanin</fullName>
    </submittedName>
</protein>
<feature type="transmembrane region" description="Helical" evidence="5">
    <location>
        <begin position="12"/>
        <end position="39"/>
    </location>
</feature>
<proteinExistence type="predicted"/>
<keyword evidence="4 5" id="KW-0472">Membrane</keyword>
<evidence type="ECO:0000256" key="1">
    <source>
        <dbReference type="ARBA" id="ARBA00004141"/>
    </source>
</evidence>
<dbReference type="Pfam" id="PF00335">
    <property type="entry name" value="Tetraspanin"/>
    <property type="match status" value="1"/>
</dbReference>
<dbReference type="PRINTS" id="PR00259">
    <property type="entry name" value="TMFOUR"/>
</dbReference>
<dbReference type="InterPro" id="IPR018499">
    <property type="entry name" value="Tetraspanin/Peripherin"/>
</dbReference>
<sequence>MACSCSETANKIVVSVFSIIVLFFGAVWLFFGVFLVVMASQAESAIPTGSFVFIIVAGIVVVAIAILGFIGAWKRNRCMLLTFATFAGFLFVIELIAAVIVFVTQTQVG</sequence>
<keyword evidence="2 5" id="KW-0812">Transmembrane</keyword>
<organism evidence="7">
    <name type="scientific">Mesocestoides corti</name>
    <name type="common">Flatworm</name>
    <dbReference type="NCBI Taxonomy" id="53468"/>
    <lineage>
        <taxon>Eukaryota</taxon>
        <taxon>Metazoa</taxon>
        <taxon>Spiralia</taxon>
        <taxon>Lophotrochozoa</taxon>
        <taxon>Platyhelminthes</taxon>
        <taxon>Cestoda</taxon>
        <taxon>Eucestoda</taxon>
        <taxon>Cyclophyllidea</taxon>
        <taxon>Mesocestoididae</taxon>
        <taxon>Mesocestoides</taxon>
    </lineage>
</organism>
<evidence type="ECO:0000256" key="3">
    <source>
        <dbReference type="ARBA" id="ARBA00022989"/>
    </source>
</evidence>
<keyword evidence="3 5" id="KW-1133">Transmembrane helix</keyword>
<reference evidence="6 7" key="1">
    <citation type="submission" date="2019-11" db="UniProtKB">
        <authorList>
            <consortium name="WormBaseParasite"/>
        </authorList>
    </citation>
    <scope>IDENTIFICATION</scope>
</reference>
<dbReference type="AlphaFoldDB" id="A0A5K3FKT6"/>
<evidence type="ECO:0000256" key="4">
    <source>
        <dbReference type="ARBA" id="ARBA00023136"/>
    </source>
</evidence>
<name>A0A5K3FKT6_MESCO</name>
<dbReference type="GO" id="GO:0016020">
    <property type="term" value="C:membrane"/>
    <property type="evidence" value="ECO:0007669"/>
    <property type="project" value="UniProtKB-SubCell"/>
</dbReference>
<accession>A0A5K3FKT6</accession>
<evidence type="ECO:0000256" key="5">
    <source>
        <dbReference type="SAM" id="Phobius"/>
    </source>
</evidence>